<proteinExistence type="predicted"/>
<dbReference type="Proteomes" id="UP000317557">
    <property type="component" value="Unassembled WGS sequence"/>
</dbReference>
<protein>
    <submittedName>
        <fullName evidence="1">Uncharacterized protein</fullName>
    </submittedName>
</protein>
<keyword evidence="2" id="KW-1185">Reference proteome</keyword>
<dbReference type="EMBL" id="FXTP01000002">
    <property type="protein sequence ID" value="SMO48586.1"/>
    <property type="molecule type" value="Genomic_DNA"/>
</dbReference>
<reference evidence="1 2" key="1">
    <citation type="submission" date="2017-05" db="EMBL/GenBank/DDBJ databases">
        <authorList>
            <person name="Varghese N."/>
            <person name="Submissions S."/>
        </authorList>
    </citation>
    <scope>NUCLEOTIDE SEQUENCE [LARGE SCALE GENOMIC DNA]</scope>
    <source>
        <strain evidence="1 2">DSM 21985</strain>
    </source>
</reference>
<dbReference type="RefSeq" id="WP_142453404.1">
    <property type="nucleotide sequence ID" value="NZ_FXTP01000002.1"/>
</dbReference>
<dbReference type="OrthoDB" id="975570at2"/>
<evidence type="ECO:0000313" key="1">
    <source>
        <dbReference type="EMBL" id="SMO48586.1"/>
    </source>
</evidence>
<organism evidence="1 2">
    <name type="scientific">Gracilimonas mengyeensis</name>
    <dbReference type="NCBI Taxonomy" id="1302730"/>
    <lineage>
        <taxon>Bacteria</taxon>
        <taxon>Pseudomonadati</taxon>
        <taxon>Balneolota</taxon>
        <taxon>Balneolia</taxon>
        <taxon>Balneolales</taxon>
        <taxon>Balneolaceae</taxon>
        <taxon>Gracilimonas</taxon>
    </lineage>
</organism>
<accession>A0A521BN87</accession>
<sequence>MGYQELFSVQLQHRFFADANFSGYRISPTDDSQPLFKNFGLLMKKISTGIRIVWDDDSEAFATLSEEEKKAFKLRFYLEITDSNFLNYSDLEADFRDQVFCFTNKNREKKDRETALSDETNASAKDRFKLTGDSYVYPIQEDDQSAGFSLRNSLDETVQEFSEDEVRDSKLHLNLTDQPAGLYKLWKQDEAVLSIYKDAKLFWKPVFGVIEVFLFDDSGVSGVLNGQEKAKTFTLQFGARSTIWRYYIIPKYSSSASLNVEQMQILNGRNGESISFINKGQQRLSDGKEAMVFDSETPILLRDKTDQKYQLKSADGKVLIKRLPTPSTHFIHTQTETDQQHFYSEMYVYL</sequence>
<name>A0A521BN87_9BACT</name>
<evidence type="ECO:0000313" key="2">
    <source>
        <dbReference type="Proteomes" id="UP000317557"/>
    </source>
</evidence>
<gene>
    <name evidence="1" type="ORF">SAMN06265219_102414</name>
</gene>
<dbReference type="AlphaFoldDB" id="A0A521BN87"/>